<feature type="region of interest" description="Disordered" evidence="1">
    <location>
        <begin position="152"/>
        <end position="198"/>
    </location>
</feature>
<gene>
    <name evidence="3" type="ORF">ACOF00016_LOCUS1563</name>
</gene>
<dbReference type="GO" id="GO:0005634">
    <property type="term" value="C:nucleus"/>
    <property type="evidence" value="ECO:0007669"/>
    <property type="project" value="TreeGrafter"/>
</dbReference>
<dbReference type="GO" id="GO:0000045">
    <property type="term" value="P:autophagosome assembly"/>
    <property type="evidence" value="ECO:0007669"/>
    <property type="project" value="TreeGrafter"/>
</dbReference>
<sequence length="291" mass="31098">MLATGKQFGLESLSYKTVLLDDQNILSAGEHARHVTVPDAVERYGIQLDPLLLGGMIPVQTTHVMICSLEWVRTFYAEPTKRLKESSIASPGGGHRLGGAPREDDDNGRTAPPMVSGPEIRALFVRNSTVAAMEEDVHDMTSKLQGLIAAKRQAKASSSQQTQSFTGQGHSLGRSGTTTPNSSSSTNQQEGVVWDPRTLPDTPPPLNAAHNTTSIAVRRLDGKRQIIKLNVTHTIQDLATHLKQAAGVDVPGMIEPFRLVGGYPPKALVDPSATIAKAGLTGAQVTMQKVS</sequence>
<evidence type="ECO:0000313" key="3">
    <source>
        <dbReference type="EMBL" id="CAE0403354.1"/>
    </source>
</evidence>
<dbReference type="GO" id="GO:0043161">
    <property type="term" value="P:proteasome-mediated ubiquitin-dependent protein catabolic process"/>
    <property type="evidence" value="ECO:0007669"/>
    <property type="project" value="TreeGrafter"/>
</dbReference>
<feature type="compositionally biased region" description="Low complexity" evidence="1">
    <location>
        <begin position="177"/>
        <end position="187"/>
    </location>
</feature>
<dbReference type="PROSITE" id="PS50033">
    <property type="entry name" value="UBX"/>
    <property type="match status" value="1"/>
</dbReference>
<dbReference type="Pfam" id="PF00789">
    <property type="entry name" value="UBX"/>
    <property type="match status" value="1"/>
</dbReference>
<dbReference type="AlphaFoldDB" id="A0A7S3KZA6"/>
<dbReference type="GO" id="GO:0031468">
    <property type="term" value="P:nuclear membrane reassembly"/>
    <property type="evidence" value="ECO:0007669"/>
    <property type="project" value="TreeGrafter"/>
</dbReference>
<dbReference type="GO" id="GO:0007030">
    <property type="term" value="P:Golgi organization"/>
    <property type="evidence" value="ECO:0007669"/>
    <property type="project" value="TreeGrafter"/>
</dbReference>
<reference evidence="3" key="1">
    <citation type="submission" date="2021-01" db="EMBL/GenBank/DDBJ databases">
        <authorList>
            <person name="Corre E."/>
            <person name="Pelletier E."/>
            <person name="Niang G."/>
            <person name="Scheremetjew M."/>
            <person name="Finn R."/>
            <person name="Kale V."/>
            <person name="Holt S."/>
            <person name="Cochrane G."/>
            <person name="Meng A."/>
            <person name="Brown T."/>
            <person name="Cohen L."/>
        </authorList>
    </citation>
    <scope>NUCLEOTIDE SEQUENCE</scope>
    <source>
        <strain evidence="3">CCMP127</strain>
    </source>
</reference>
<organism evidence="3">
    <name type="scientific">Amphora coffeiformis</name>
    <dbReference type="NCBI Taxonomy" id="265554"/>
    <lineage>
        <taxon>Eukaryota</taxon>
        <taxon>Sar</taxon>
        <taxon>Stramenopiles</taxon>
        <taxon>Ochrophyta</taxon>
        <taxon>Bacillariophyta</taxon>
        <taxon>Bacillariophyceae</taxon>
        <taxon>Bacillariophycidae</taxon>
        <taxon>Thalassiophysales</taxon>
        <taxon>Catenulaceae</taxon>
        <taxon>Amphora</taxon>
    </lineage>
</organism>
<accession>A0A7S3KZA6</accession>
<dbReference type="PANTHER" id="PTHR23333">
    <property type="entry name" value="UBX DOMAIN CONTAINING PROTEIN"/>
    <property type="match status" value="1"/>
</dbReference>
<protein>
    <recommendedName>
        <fullName evidence="2">UBX domain-containing protein</fullName>
    </recommendedName>
</protein>
<dbReference type="EMBL" id="HBIM01001787">
    <property type="protein sequence ID" value="CAE0403354.1"/>
    <property type="molecule type" value="Transcribed_RNA"/>
</dbReference>
<proteinExistence type="predicted"/>
<feature type="region of interest" description="Disordered" evidence="1">
    <location>
        <begin position="83"/>
        <end position="116"/>
    </location>
</feature>
<dbReference type="Gene3D" id="3.10.20.90">
    <property type="entry name" value="Phosphatidylinositol 3-kinase Catalytic Subunit, Chain A, domain 1"/>
    <property type="match status" value="1"/>
</dbReference>
<feature type="compositionally biased region" description="Low complexity" evidence="1">
    <location>
        <begin position="152"/>
        <end position="164"/>
    </location>
</feature>
<dbReference type="GO" id="GO:0061025">
    <property type="term" value="P:membrane fusion"/>
    <property type="evidence" value="ECO:0007669"/>
    <property type="project" value="TreeGrafter"/>
</dbReference>
<dbReference type="GO" id="GO:0043130">
    <property type="term" value="F:ubiquitin binding"/>
    <property type="evidence" value="ECO:0007669"/>
    <property type="project" value="TreeGrafter"/>
</dbReference>
<evidence type="ECO:0000256" key="1">
    <source>
        <dbReference type="SAM" id="MobiDB-lite"/>
    </source>
</evidence>
<dbReference type="SUPFAM" id="SSF54236">
    <property type="entry name" value="Ubiquitin-like"/>
    <property type="match status" value="1"/>
</dbReference>
<dbReference type="InterPro" id="IPR001012">
    <property type="entry name" value="UBX_dom"/>
</dbReference>
<evidence type="ECO:0000259" key="2">
    <source>
        <dbReference type="PROSITE" id="PS50033"/>
    </source>
</evidence>
<dbReference type="InterPro" id="IPR029071">
    <property type="entry name" value="Ubiquitin-like_domsf"/>
</dbReference>
<dbReference type="PANTHER" id="PTHR23333:SF20">
    <property type="entry name" value="NSFL1 COFACTOR P47"/>
    <property type="match status" value="1"/>
</dbReference>
<dbReference type="GO" id="GO:0005829">
    <property type="term" value="C:cytosol"/>
    <property type="evidence" value="ECO:0007669"/>
    <property type="project" value="TreeGrafter"/>
</dbReference>
<feature type="domain" description="UBX" evidence="2">
    <location>
        <begin position="208"/>
        <end position="288"/>
    </location>
</feature>
<name>A0A7S3KZA6_9STRA</name>